<evidence type="ECO:0000313" key="1">
    <source>
        <dbReference type="EMBL" id="CEG37961.1"/>
    </source>
</evidence>
<evidence type="ECO:0000313" key="2">
    <source>
        <dbReference type="Proteomes" id="UP000054928"/>
    </source>
</evidence>
<accession>A0A0P1AC30</accession>
<dbReference type="Proteomes" id="UP000054928">
    <property type="component" value="Unassembled WGS sequence"/>
</dbReference>
<proteinExistence type="predicted"/>
<reference evidence="2" key="1">
    <citation type="submission" date="2014-09" db="EMBL/GenBank/DDBJ databases">
        <authorList>
            <person name="Sharma Rahul"/>
            <person name="Thines Marco"/>
        </authorList>
    </citation>
    <scope>NUCLEOTIDE SEQUENCE [LARGE SCALE GENOMIC DNA]</scope>
</reference>
<sequence length="86" mass="9654">MGHTRYVFALSKYFDNVGRCIALDLDSMKTSSPFWHATHKHPSGALDTGLYNLVSNVVVEDLSGTGKPDYHKVRRTQEVEIMSRGL</sequence>
<keyword evidence="2" id="KW-1185">Reference proteome</keyword>
<name>A0A0P1AC30_PLAHL</name>
<dbReference type="EMBL" id="CCYD01000291">
    <property type="protein sequence ID" value="CEG37961.1"/>
    <property type="molecule type" value="Genomic_DNA"/>
</dbReference>
<dbReference type="GeneID" id="36401061"/>
<organism evidence="1 2">
    <name type="scientific">Plasmopara halstedii</name>
    <name type="common">Downy mildew of sunflower</name>
    <dbReference type="NCBI Taxonomy" id="4781"/>
    <lineage>
        <taxon>Eukaryota</taxon>
        <taxon>Sar</taxon>
        <taxon>Stramenopiles</taxon>
        <taxon>Oomycota</taxon>
        <taxon>Peronosporomycetes</taxon>
        <taxon>Peronosporales</taxon>
        <taxon>Peronosporaceae</taxon>
        <taxon>Plasmopara</taxon>
    </lineage>
</organism>
<protein>
    <submittedName>
        <fullName evidence="1">Uncharacterized protein</fullName>
    </submittedName>
</protein>
<dbReference type="RefSeq" id="XP_024574330.1">
    <property type="nucleotide sequence ID" value="XM_024723343.1"/>
</dbReference>
<dbReference type="AlphaFoldDB" id="A0A0P1AC30"/>